<dbReference type="EMBL" id="CP036261">
    <property type="protein sequence ID" value="QDS88321.1"/>
    <property type="molecule type" value="Genomic_DNA"/>
</dbReference>
<evidence type="ECO:0008006" key="4">
    <source>
        <dbReference type="Google" id="ProtNLM"/>
    </source>
</evidence>
<accession>A0A517M0B4</accession>
<protein>
    <recommendedName>
        <fullName evidence="4">PEP-CTERM protein-sorting domain-containing protein</fullName>
    </recommendedName>
</protein>
<sequence precursor="true">MTKYFALLALLLASTSANAASLFPSIVDPGGYDGVQDDLTFAGVKGTYVHGPATQPFLNSLAVHGDTLLGLYSLSTIGGDPLAPGSYAALIVSADFIGIGPGEVAGLLEATTRSGYSIGDVLPNAQLSPLFTNGDIAASSAALLTSTTLDFGSIDAANLDTLGEFVSTFDSTDYQVEGLFDLAAGVGGGVLTTLNAEFGFTKLATTFEPVTFLPATMPGSGLPGSYDLFVGSSGSLPGPPGTSLFTTAPALGGVGSLSGAAVGAVNPIPEPASMLTLLGCVGGACAMGRRRRKAARAA</sequence>
<gene>
    <name evidence="2" type="ORF">EC9_25110</name>
</gene>
<name>A0A517M0B4_9BACT</name>
<organism evidence="2 3">
    <name type="scientific">Rosistilla ulvae</name>
    <dbReference type="NCBI Taxonomy" id="1930277"/>
    <lineage>
        <taxon>Bacteria</taxon>
        <taxon>Pseudomonadati</taxon>
        <taxon>Planctomycetota</taxon>
        <taxon>Planctomycetia</taxon>
        <taxon>Pirellulales</taxon>
        <taxon>Pirellulaceae</taxon>
        <taxon>Rosistilla</taxon>
    </lineage>
</organism>
<feature type="signal peptide" evidence="1">
    <location>
        <begin position="1"/>
        <end position="19"/>
    </location>
</feature>
<keyword evidence="3" id="KW-1185">Reference proteome</keyword>
<dbReference type="Proteomes" id="UP000319557">
    <property type="component" value="Chromosome"/>
</dbReference>
<feature type="chain" id="PRO_5021903254" description="PEP-CTERM protein-sorting domain-containing protein" evidence="1">
    <location>
        <begin position="20"/>
        <end position="298"/>
    </location>
</feature>
<reference evidence="2 3" key="1">
    <citation type="submission" date="2019-02" db="EMBL/GenBank/DDBJ databases">
        <title>Deep-cultivation of Planctomycetes and their phenomic and genomic characterization uncovers novel biology.</title>
        <authorList>
            <person name="Wiegand S."/>
            <person name="Jogler M."/>
            <person name="Boedeker C."/>
            <person name="Pinto D."/>
            <person name="Vollmers J."/>
            <person name="Rivas-Marin E."/>
            <person name="Kohn T."/>
            <person name="Peeters S.H."/>
            <person name="Heuer A."/>
            <person name="Rast P."/>
            <person name="Oberbeckmann S."/>
            <person name="Bunk B."/>
            <person name="Jeske O."/>
            <person name="Meyerdierks A."/>
            <person name="Storesund J.E."/>
            <person name="Kallscheuer N."/>
            <person name="Luecker S."/>
            <person name="Lage O.M."/>
            <person name="Pohl T."/>
            <person name="Merkel B.J."/>
            <person name="Hornburger P."/>
            <person name="Mueller R.-W."/>
            <person name="Bruemmer F."/>
            <person name="Labrenz M."/>
            <person name="Spormann A.M."/>
            <person name="Op den Camp H."/>
            <person name="Overmann J."/>
            <person name="Amann R."/>
            <person name="Jetten M.S.M."/>
            <person name="Mascher T."/>
            <person name="Medema M.H."/>
            <person name="Devos D.P."/>
            <person name="Kaster A.-K."/>
            <person name="Ovreas L."/>
            <person name="Rohde M."/>
            <person name="Galperin M.Y."/>
            <person name="Jogler C."/>
        </authorList>
    </citation>
    <scope>NUCLEOTIDE SEQUENCE [LARGE SCALE GENOMIC DNA]</scope>
    <source>
        <strain evidence="2 3">EC9</strain>
    </source>
</reference>
<evidence type="ECO:0000256" key="1">
    <source>
        <dbReference type="SAM" id="SignalP"/>
    </source>
</evidence>
<dbReference type="AlphaFoldDB" id="A0A517M0B4"/>
<dbReference type="KEGG" id="ruv:EC9_25110"/>
<proteinExistence type="predicted"/>
<evidence type="ECO:0000313" key="2">
    <source>
        <dbReference type="EMBL" id="QDS88321.1"/>
    </source>
</evidence>
<evidence type="ECO:0000313" key="3">
    <source>
        <dbReference type="Proteomes" id="UP000319557"/>
    </source>
</evidence>
<keyword evidence="1" id="KW-0732">Signal</keyword>